<dbReference type="SUPFAM" id="SSF50494">
    <property type="entry name" value="Trypsin-like serine proteases"/>
    <property type="match status" value="1"/>
</dbReference>
<dbReference type="Pfam" id="PF13365">
    <property type="entry name" value="Trypsin_2"/>
    <property type="match status" value="1"/>
</dbReference>
<dbReference type="OrthoDB" id="4696264at2"/>
<reference evidence="1 2" key="1">
    <citation type="submission" date="2017-04" db="EMBL/GenBank/DDBJ databases">
        <authorList>
            <person name="Afonso C.L."/>
            <person name="Miller P.J."/>
            <person name="Scott M.A."/>
            <person name="Spackman E."/>
            <person name="Goraichik I."/>
            <person name="Dimitrov K.M."/>
            <person name="Suarez D.L."/>
            <person name="Swayne D.E."/>
        </authorList>
    </citation>
    <scope>NUCLEOTIDE SEQUENCE [LARGE SCALE GENOMIC DNA]</scope>
    <source>
        <strain evidence="1 2">DSM 11622</strain>
    </source>
</reference>
<keyword evidence="2" id="KW-1185">Reference proteome</keyword>
<dbReference type="Gene3D" id="2.40.10.10">
    <property type="entry name" value="Trypsin-like serine proteases"/>
    <property type="match status" value="1"/>
</dbReference>
<dbReference type="InterPro" id="IPR043504">
    <property type="entry name" value="Peptidase_S1_PA_chymotrypsin"/>
</dbReference>
<dbReference type="Proteomes" id="UP000192266">
    <property type="component" value="Unassembled WGS sequence"/>
</dbReference>
<proteinExistence type="predicted"/>
<protein>
    <recommendedName>
        <fullName evidence="3">Peptidase S1 and S6 chymotrypsin/Hap</fullName>
    </recommendedName>
</protein>
<organism evidence="1 2">
    <name type="scientific">Hymenobacter roseosalivarius DSM 11622</name>
    <dbReference type="NCBI Taxonomy" id="645990"/>
    <lineage>
        <taxon>Bacteria</taxon>
        <taxon>Pseudomonadati</taxon>
        <taxon>Bacteroidota</taxon>
        <taxon>Cytophagia</taxon>
        <taxon>Cytophagales</taxon>
        <taxon>Hymenobacteraceae</taxon>
        <taxon>Hymenobacter</taxon>
    </lineage>
</organism>
<dbReference type="RefSeq" id="WP_084448064.1">
    <property type="nucleotide sequence ID" value="NZ_FWWW01000112.1"/>
</dbReference>
<dbReference type="AlphaFoldDB" id="A0A1W1W4U9"/>
<dbReference type="EMBL" id="FWWW01000112">
    <property type="protein sequence ID" value="SMC00647.1"/>
    <property type="molecule type" value="Genomic_DNA"/>
</dbReference>
<dbReference type="STRING" id="645990.SAMN00120144_4089"/>
<sequence>MAFIGITEELSLYPLLIKMMVQETGTELALGTGFVYEYEDYYYLITNGHNITGVNPETNTRLSNHAAFPTVIRTQIRVQVSDNGDSKLSTEFRVPIYEDEDYAQPLWFVHPQHRYRVDVVAIPLCSKEAFPKDGSPLPINHYKEFTAEPQVADDVYILGYPFGITDPDKVPIWKRGSIASEPNIPYKNLPMMLVDTATRSGMSGSPVILMRSGVHNAKNGMVTTDTRFGTVLGFVGIYSGRIGAKEENEAQLGIVWRKEVIEQILSSRTLGTTDFQRV</sequence>
<name>A0A1W1W4U9_9BACT</name>
<gene>
    <name evidence="1" type="ORF">SAMN00120144_4089</name>
</gene>
<evidence type="ECO:0008006" key="3">
    <source>
        <dbReference type="Google" id="ProtNLM"/>
    </source>
</evidence>
<evidence type="ECO:0000313" key="2">
    <source>
        <dbReference type="Proteomes" id="UP000192266"/>
    </source>
</evidence>
<dbReference type="InterPro" id="IPR009003">
    <property type="entry name" value="Peptidase_S1_PA"/>
</dbReference>
<evidence type="ECO:0000313" key="1">
    <source>
        <dbReference type="EMBL" id="SMC00647.1"/>
    </source>
</evidence>
<accession>A0A1W1W4U9</accession>